<evidence type="ECO:0000313" key="1">
    <source>
        <dbReference type="Proteomes" id="UP000887576"/>
    </source>
</evidence>
<sequence length="257" mass="28519">MEEENKARRSSALLNVTDSAAESGQPVVAVIKRSNAAEDTILIPLLSDQSSITLATLQSHFPDAIGLKYKVREEWYAVTLDALGTSFLNPIGGWAAKTFEIRTMESKTSPGSERSNLPEWNEGVVEYLLETEDGCCVTVIAKRGAVTCYRCLDDQIAVDDLINVKLCRGNPLTKFPNGQQSAVLKVAYIDRITDLVFMVAAIDLCHKPPVPGYARYGLPYVILGLVEWTGKTVSENCWIENDVFRWTFGYQEGYRVI</sequence>
<dbReference type="WBParaSite" id="JU765_v2.g5937.t1">
    <property type="protein sequence ID" value="JU765_v2.g5937.t1"/>
    <property type="gene ID" value="JU765_v2.g5937"/>
</dbReference>
<organism evidence="1 2">
    <name type="scientific">Panagrolaimus sp. JU765</name>
    <dbReference type="NCBI Taxonomy" id="591449"/>
    <lineage>
        <taxon>Eukaryota</taxon>
        <taxon>Metazoa</taxon>
        <taxon>Ecdysozoa</taxon>
        <taxon>Nematoda</taxon>
        <taxon>Chromadorea</taxon>
        <taxon>Rhabditida</taxon>
        <taxon>Tylenchina</taxon>
        <taxon>Panagrolaimomorpha</taxon>
        <taxon>Panagrolaimoidea</taxon>
        <taxon>Panagrolaimidae</taxon>
        <taxon>Panagrolaimus</taxon>
    </lineage>
</organism>
<accession>A0AC34REA2</accession>
<name>A0AC34REA2_9BILA</name>
<protein>
    <submittedName>
        <fullName evidence="2">TAR DNA-binding protein 43 N-terminal domain-containing protein</fullName>
    </submittedName>
</protein>
<dbReference type="Proteomes" id="UP000887576">
    <property type="component" value="Unplaced"/>
</dbReference>
<reference evidence="2" key="1">
    <citation type="submission" date="2022-11" db="UniProtKB">
        <authorList>
            <consortium name="WormBaseParasite"/>
        </authorList>
    </citation>
    <scope>IDENTIFICATION</scope>
</reference>
<proteinExistence type="predicted"/>
<evidence type="ECO:0000313" key="2">
    <source>
        <dbReference type="WBParaSite" id="JU765_v2.g5937.t1"/>
    </source>
</evidence>